<reference evidence="2" key="1">
    <citation type="submission" date="2022-07" db="EMBL/GenBank/DDBJ databases">
        <title>Chromosome-level genome of Muraenolepis orangiensis.</title>
        <authorList>
            <person name="Kim J."/>
        </authorList>
    </citation>
    <scope>NUCLEOTIDE SEQUENCE</scope>
    <source>
        <strain evidence="2">KU_S4_2022</strain>
        <tissue evidence="2">Muscle</tissue>
    </source>
</reference>
<organism evidence="2 3">
    <name type="scientific">Muraenolepis orangiensis</name>
    <name type="common">Patagonian moray cod</name>
    <dbReference type="NCBI Taxonomy" id="630683"/>
    <lineage>
        <taxon>Eukaryota</taxon>
        <taxon>Metazoa</taxon>
        <taxon>Chordata</taxon>
        <taxon>Craniata</taxon>
        <taxon>Vertebrata</taxon>
        <taxon>Euteleostomi</taxon>
        <taxon>Actinopterygii</taxon>
        <taxon>Neopterygii</taxon>
        <taxon>Teleostei</taxon>
        <taxon>Neoteleostei</taxon>
        <taxon>Acanthomorphata</taxon>
        <taxon>Zeiogadaria</taxon>
        <taxon>Gadariae</taxon>
        <taxon>Gadiformes</taxon>
        <taxon>Muraenolepidoidei</taxon>
        <taxon>Muraenolepididae</taxon>
        <taxon>Muraenolepis</taxon>
    </lineage>
</organism>
<accession>A0A9Q0I6W5</accession>
<sequence>MSESVRLLQMTLHWHMTGDRHFRFLRGSEDDIEMGDRATGYTQPGWNRVPSREPRRGATRETTTAAAARHALKPVGVSSRASLAYYSYSSPRETSSSSVQRRL</sequence>
<name>A0A9Q0I6W5_9TELE</name>
<gene>
    <name evidence="2" type="ORF">NHX12_010015</name>
</gene>
<dbReference type="EMBL" id="JANIIK010000115">
    <property type="protein sequence ID" value="KAJ3589167.1"/>
    <property type="molecule type" value="Genomic_DNA"/>
</dbReference>
<feature type="compositionally biased region" description="Low complexity" evidence="1">
    <location>
        <begin position="60"/>
        <end position="69"/>
    </location>
</feature>
<feature type="compositionally biased region" description="Basic and acidic residues" evidence="1">
    <location>
        <begin position="50"/>
        <end position="59"/>
    </location>
</feature>
<protein>
    <submittedName>
        <fullName evidence="2">Uncharacterized protein</fullName>
    </submittedName>
</protein>
<comment type="caution">
    <text evidence="2">The sequence shown here is derived from an EMBL/GenBank/DDBJ whole genome shotgun (WGS) entry which is preliminary data.</text>
</comment>
<proteinExistence type="predicted"/>
<dbReference type="AlphaFoldDB" id="A0A9Q0I6W5"/>
<evidence type="ECO:0000256" key="1">
    <source>
        <dbReference type="SAM" id="MobiDB-lite"/>
    </source>
</evidence>
<keyword evidence="3" id="KW-1185">Reference proteome</keyword>
<dbReference type="OrthoDB" id="10580179at2759"/>
<feature type="region of interest" description="Disordered" evidence="1">
    <location>
        <begin position="35"/>
        <end position="71"/>
    </location>
</feature>
<dbReference type="Proteomes" id="UP001148018">
    <property type="component" value="Unassembled WGS sequence"/>
</dbReference>
<evidence type="ECO:0000313" key="3">
    <source>
        <dbReference type="Proteomes" id="UP001148018"/>
    </source>
</evidence>
<evidence type="ECO:0000313" key="2">
    <source>
        <dbReference type="EMBL" id="KAJ3589167.1"/>
    </source>
</evidence>